<comment type="caution">
    <text evidence="1">The sequence shown here is derived from an EMBL/GenBank/DDBJ whole genome shotgun (WGS) entry which is preliminary data.</text>
</comment>
<sequence>MGGFYVNKFKCDNTEHRTIKNSQVSSHKVQQKSQLTVNANPSISSNTTLHRLESQEALANAFYKNTTSISLDLNSNVLPVETSNKMVEQSMNIEIQAICRIGDKDYWSNYKVIKLGHYSLISRFTHKHNGITYQIPDKYEVETSLARLSIRCKTQYQQDGNINYMISWINSCGNTLSSSSTTSVSNVGVKFLMDICNKLNTCISRISLFGFDIDCLHKARMETSTNHKHPYTELKSNLQKRQCIVLVAKDLKIQVAKLFCNHQFINSLGANIISLELVKLRIADQDITCNYQLKNKKYLVEQQYKDISNQMKKHLPIVLFTINQELEFEKDIVENRANINVDLNNHKTENAVYRSIRSLLMILVPILTVSNPVVLYSGNKINLKISRDGRNISRKQSHVILAISILNEAKAVLNPNHVYR</sequence>
<protein>
    <submittedName>
        <fullName evidence="1">20199_t:CDS:1</fullName>
    </submittedName>
</protein>
<dbReference type="Proteomes" id="UP000789759">
    <property type="component" value="Unassembled WGS sequence"/>
</dbReference>
<evidence type="ECO:0000313" key="2">
    <source>
        <dbReference type="Proteomes" id="UP000789759"/>
    </source>
</evidence>
<organism evidence="1 2">
    <name type="scientific">Cetraspora pellucida</name>
    <dbReference type="NCBI Taxonomy" id="1433469"/>
    <lineage>
        <taxon>Eukaryota</taxon>
        <taxon>Fungi</taxon>
        <taxon>Fungi incertae sedis</taxon>
        <taxon>Mucoromycota</taxon>
        <taxon>Glomeromycotina</taxon>
        <taxon>Glomeromycetes</taxon>
        <taxon>Diversisporales</taxon>
        <taxon>Gigasporaceae</taxon>
        <taxon>Cetraspora</taxon>
    </lineage>
</organism>
<proteinExistence type="predicted"/>
<reference evidence="1" key="1">
    <citation type="submission" date="2021-06" db="EMBL/GenBank/DDBJ databases">
        <authorList>
            <person name="Kallberg Y."/>
            <person name="Tangrot J."/>
            <person name="Rosling A."/>
        </authorList>
    </citation>
    <scope>NUCLEOTIDE SEQUENCE</scope>
    <source>
        <strain evidence="1">FL966</strain>
    </source>
</reference>
<evidence type="ECO:0000313" key="1">
    <source>
        <dbReference type="EMBL" id="CAG8733470.1"/>
    </source>
</evidence>
<gene>
    <name evidence="1" type="ORF">CPELLU_LOCUS13643</name>
</gene>
<dbReference type="OrthoDB" id="2439520at2759"/>
<accession>A0A9N9NH09</accession>
<dbReference type="EMBL" id="CAJVQA010014830">
    <property type="protein sequence ID" value="CAG8733470.1"/>
    <property type="molecule type" value="Genomic_DNA"/>
</dbReference>
<name>A0A9N9NH09_9GLOM</name>
<dbReference type="AlphaFoldDB" id="A0A9N9NH09"/>
<keyword evidence="2" id="KW-1185">Reference proteome</keyword>